<dbReference type="Pfam" id="PF00198">
    <property type="entry name" value="2-oxoacid_dh"/>
    <property type="match status" value="1"/>
</dbReference>
<evidence type="ECO:0000313" key="8">
    <source>
        <dbReference type="EMBL" id="KAL3838233.1"/>
    </source>
</evidence>
<feature type="domain" description="Lipoyl-binding" evidence="6">
    <location>
        <begin position="212"/>
        <end position="288"/>
    </location>
</feature>
<dbReference type="Proteomes" id="UP001634393">
    <property type="component" value="Unassembled WGS sequence"/>
</dbReference>
<feature type="domain" description="Peripheral subunit-binding (PSBD)" evidence="7">
    <location>
        <begin position="330"/>
        <end position="367"/>
    </location>
</feature>
<evidence type="ECO:0000256" key="4">
    <source>
        <dbReference type="RuleBase" id="RU003423"/>
    </source>
</evidence>
<keyword evidence="9" id="KW-1185">Reference proteome</keyword>
<organism evidence="8 9">
    <name type="scientific">Penstemon smallii</name>
    <dbReference type="NCBI Taxonomy" id="265156"/>
    <lineage>
        <taxon>Eukaryota</taxon>
        <taxon>Viridiplantae</taxon>
        <taxon>Streptophyta</taxon>
        <taxon>Embryophyta</taxon>
        <taxon>Tracheophyta</taxon>
        <taxon>Spermatophyta</taxon>
        <taxon>Magnoliopsida</taxon>
        <taxon>eudicotyledons</taxon>
        <taxon>Gunneridae</taxon>
        <taxon>Pentapetalae</taxon>
        <taxon>asterids</taxon>
        <taxon>lamiids</taxon>
        <taxon>Lamiales</taxon>
        <taxon>Plantaginaceae</taxon>
        <taxon>Cheloneae</taxon>
        <taxon>Penstemon</taxon>
    </lineage>
</organism>
<dbReference type="PANTHER" id="PTHR23151:SF90">
    <property type="entry name" value="DIHYDROLIPOYLLYSINE-RESIDUE ACETYLTRANSFERASE COMPONENT OF PYRUVATE DEHYDROGENASE COMPLEX, MITOCHONDRIAL-RELATED"/>
    <property type="match status" value="1"/>
</dbReference>
<dbReference type="SUPFAM" id="SSF47005">
    <property type="entry name" value="Peripheral subunit-binding domain of 2-oxo acid dehydrogenase complex"/>
    <property type="match status" value="1"/>
</dbReference>
<dbReference type="InterPro" id="IPR011053">
    <property type="entry name" value="Single_hybrid_motif"/>
</dbReference>
<dbReference type="PROSITE" id="PS00189">
    <property type="entry name" value="LIPOYL"/>
    <property type="match status" value="2"/>
</dbReference>
<feature type="compositionally biased region" description="Low complexity" evidence="5">
    <location>
        <begin position="384"/>
        <end position="406"/>
    </location>
</feature>
<comment type="caution">
    <text evidence="8">The sequence shown here is derived from an EMBL/GenBank/DDBJ whole genome shotgun (WGS) entry which is preliminary data.</text>
</comment>
<dbReference type="FunFam" id="2.40.50.100:FF:000010">
    <property type="entry name" value="Acetyltransferase component of pyruvate dehydrogenase complex"/>
    <property type="match status" value="2"/>
</dbReference>
<keyword evidence="2 4" id="KW-0450">Lipoyl</keyword>
<comment type="cofactor">
    <cofactor evidence="4">
        <name>(R)-lipoate</name>
        <dbReference type="ChEBI" id="CHEBI:83088"/>
    </cofactor>
</comment>
<dbReference type="Gene3D" id="4.10.320.10">
    <property type="entry name" value="E3-binding domain"/>
    <property type="match status" value="1"/>
</dbReference>
<evidence type="ECO:0000256" key="1">
    <source>
        <dbReference type="ARBA" id="ARBA00007317"/>
    </source>
</evidence>
<dbReference type="PANTHER" id="PTHR23151">
    <property type="entry name" value="DIHYDROLIPOAMIDE ACETYL/SUCCINYL-TRANSFERASE-RELATED"/>
    <property type="match status" value="1"/>
</dbReference>
<evidence type="ECO:0000259" key="6">
    <source>
        <dbReference type="PROSITE" id="PS50968"/>
    </source>
</evidence>
<dbReference type="FunFam" id="3.30.559.10:FF:000003">
    <property type="entry name" value="Acetyltransferase component of pyruvate dehydrogenase complex"/>
    <property type="match status" value="1"/>
</dbReference>
<feature type="domain" description="Lipoyl-binding" evidence="6">
    <location>
        <begin position="86"/>
        <end position="162"/>
    </location>
</feature>
<dbReference type="InterPro" id="IPR004167">
    <property type="entry name" value="PSBD"/>
</dbReference>
<evidence type="ECO:0000256" key="2">
    <source>
        <dbReference type="ARBA" id="ARBA00022823"/>
    </source>
</evidence>
<reference evidence="8 9" key="1">
    <citation type="submission" date="2024-12" db="EMBL/GenBank/DDBJ databases">
        <title>The unique morphological basis and parallel evolutionary history of personate flowers in Penstemon.</title>
        <authorList>
            <person name="Depatie T.H."/>
            <person name="Wessinger C.A."/>
        </authorList>
    </citation>
    <scope>NUCLEOTIDE SEQUENCE [LARGE SCALE GENOMIC DNA]</scope>
    <source>
        <strain evidence="8">WTNN_2</strain>
        <tissue evidence="8">Leaf</tissue>
    </source>
</reference>
<keyword evidence="4" id="KW-0808">Transferase</keyword>
<dbReference type="Pfam" id="PF02817">
    <property type="entry name" value="E3_binding"/>
    <property type="match status" value="1"/>
</dbReference>
<dbReference type="EMBL" id="JBJXBP010000003">
    <property type="protein sequence ID" value="KAL3838233.1"/>
    <property type="molecule type" value="Genomic_DNA"/>
</dbReference>
<sequence length="641" mass="69147">MALSRLRHPVIRRAPSLLRARFLSFSSNHPSLNRSKGLNSNTSTDIVETLLRPTSFHLINGVHDNSSKLKFQSGVRYYSSSELPDHTVLQMPALSPTMNQGNIAKWRKKEGDKIEVGDVICEIETDKATLEFECLEEGFLARILVPEGSKDVPVGQPIAITVEDADDIANIPANVSGSAATDKNSSEQTVTHGDSIQESSSNNISTSELPPHIVLHMPALSPTMNQGNIAKWRKKEGDKIEVGDVICEIETDKATLEFESLEEGFLAKILTPEGSKEVAVGQPIAITVEDPNDLEAVKTSVHGDLSGKDDKPVQQSTPKDIKIQKSSHIRISPAAKILIKEHGLDSSSITSSGPRGTLLKGDVLAAIKSGKGFSKISDSKEKISPSTPITPQTSSSTSVGSKSIVGQPDAYEDIPNSQIRKVIATRLLESKQFTPHLYLSTDVILDPLISFRKELKAKFDVKVSVNDIVIKAVAIALRNVPEANAYWDSEKGEAILCDSVDISIAVATEKGLMTPIIRNADQKSISAISLEVKELAEKARVGRLKPNEFQGGTFSISNLGMFPVDSFCAIINPPQAGILAVGRGNPVVVPVVGDDGIEKPAVVTKMNLTLSADHRVFDGKVGGDFVAAVQSNFKDIRRLLL</sequence>
<proteinExistence type="inferred from homology"/>
<dbReference type="InterPro" id="IPR001078">
    <property type="entry name" value="2-oxoacid_DH_actylTfrase"/>
</dbReference>
<dbReference type="CDD" id="cd06849">
    <property type="entry name" value="lipoyl_domain"/>
    <property type="match status" value="2"/>
</dbReference>
<dbReference type="Gene3D" id="3.30.559.10">
    <property type="entry name" value="Chloramphenicol acetyltransferase-like domain"/>
    <property type="match status" value="1"/>
</dbReference>
<name>A0ABD3TQ98_9LAMI</name>
<dbReference type="SUPFAM" id="SSF52777">
    <property type="entry name" value="CoA-dependent acyltransferases"/>
    <property type="match status" value="1"/>
</dbReference>
<evidence type="ECO:0000256" key="5">
    <source>
        <dbReference type="SAM" id="MobiDB-lite"/>
    </source>
</evidence>
<feature type="region of interest" description="Disordered" evidence="5">
    <location>
        <begin position="302"/>
        <end position="325"/>
    </location>
</feature>
<dbReference type="Pfam" id="PF00364">
    <property type="entry name" value="Biotin_lipoyl"/>
    <property type="match status" value="2"/>
</dbReference>
<gene>
    <name evidence="8" type="ORF">ACJIZ3_022824</name>
</gene>
<dbReference type="GO" id="GO:0016746">
    <property type="term" value="F:acyltransferase activity"/>
    <property type="evidence" value="ECO:0007669"/>
    <property type="project" value="UniProtKB-KW"/>
</dbReference>
<dbReference type="InterPro" id="IPR045257">
    <property type="entry name" value="E2/Pdx1"/>
</dbReference>
<keyword evidence="4" id="KW-0012">Acyltransferase</keyword>
<keyword evidence="3" id="KW-0809">Transit peptide</keyword>
<dbReference type="EC" id="2.3.1.-" evidence="4"/>
<dbReference type="SUPFAM" id="SSF51230">
    <property type="entry name" value="Single hybrid motif"/>
    <property type="match status" value="2"/>
</dbReference>
<feature type="region of interest" description="Disordered" evidence="5">
    <location>
        <begin position="174"/>
        <end position="206"/>
    </location>
</feature>
<dbReference type="InterPro" id="IPR000089">
    <property type="entry name" value="Biotin_lipoyl"/>
</dbReference>
<dbReference type="Gene3D" id="2.40.50.100">
    <property type="match status" value="2"/>
</dbReference>
<dbReference type="PROSITE" id="PS50968">
    <property type="entry name" value="BIOTINYL_LIPOYL"/>
    <property type="match status" value="2"/>
</dbReference>
<dbReference type="InterPro" id="IPR036625">
    <property type="entry name" value="E3-bd_dom_sf"/>
</dbReference>
<evidence type="ECO:0000256" key="3">
    <source>
        <dbReference type="ARBA" id="ARBA00022946"/>
    </source>
</evidence>
<evidence type="ECO:0000313" key="9">
    <source>
        <dbReference type="Proteomes" id="UP001634393"/>
    </source>
</evidence>
<evidence type="ECO:0000259" key="7">
    <source>
        <dbReference type="PROSITE" id="PS51826"/>
    </source>
</evidence>
<dbReference type="InterPro" id="IPR003016">
    <property type="entry name" value="2-oxoA_DH_lipoyl-BS"/>
</dbReference>
<feature type="region of interest" description="Disordered" evidence="5">
    <location>
        <begin position="375"/>
        <end position="409"/>
    </location>
</feature>
<comment type="similarity">
    <text evidence="1 4">Belongs to the 2-oxoacid dehydrogenase family.</text>
</comment>
<accession>A0ABD3TQ98</accession>
<dbReference type="PROSITE" id="PS51826">
    <property type="entry name" value="PSBD"/>
    <property type="match status" value="1"/>
</dbReference>
<dbReference type="InterPro" id="IPR023213">
    <property type="entry name" value="CAT-like_dom_sf"/>
</dbReference>
<protein>
    <recommendedName>
        <fullName evidence="4">Dihydrolipoamide acetyltransferase component of pyruvate dehydrogenase complex</fullName>
        <ecNumber evidence="4">2.3.1.-</ecNumber>
    </recommendedName>
</protein>
<dbReference type="AlphaFoldDB" id="A0ABD3TQ98"/>